<name>A0A5J5EMF1_9PEZI</name>
<proteinExistence type="predicted"/>
<dbReference type="AlphaFoldDB" id="A0A5J5EMF1"/>
<keyword evidence="3" id="KW-1185">Reference proteome</keyword>
<gene>
    <name evidence="2" type="ORF">FN846DRAFT_274443</name>
</gene>
<feature type="domain" description="F-box" evidence="1">
    <location>
        <begin position="1"/>
        <end position="53"/>
    </location>
</feature>
<dbReference type="InterPro" id="IPR001810">
    <property type="entry name" value="F-box_dom"/>
</dbReference>
<dbReference type="CDD" id="cd09917">
    <property type="entry name" value="F-box_SF"/>
    <property type="match status" value="1"/>
</dbReference>
<protein>
    <recommendedName>
        <fullName evidence="1">F-box domain-containing protein</fullName>
    </recommendedName>
</protein>
<dbReference type="InterPro" id="IPR036047">
    <property type="entry name" value="F-box-like_dom_sf"/>
</dbReference>
<sequence>MLSTLPTDILFNILAYLSPTTTVCNHPYLALSLVSKRLQAAVEGHTYHLLRNLAKRFPQTAPSFPPQIVSNRRIYLFHASRHCFYCDAPIHRVASVDPGVRCCAECEASVFGAAITGEHAVALYGISELELRKHCAYRTALDRWGMVRYVFEHREVARYIERVKKGEEMSVGARSENLSTVE</sequence>
<evidence type="ECO:0000259" key="1">
    <source>
        <dbReference type="PROSITE" id="PS50181"/>
    </source>
</evidence>
<dbReference type="InParanoid" id="A0A5J5EMF1"/>
<dbReference type="PROSITE" id="PS50181">
    <property type="entry name" value="FBOX"/>
    <property type="match status" value="1"/>
</dbReference>
<reference evidence="2 3" key="1">
    <citation type="submission" date="2019-09" db="EMBL/GenBank/DDBJ databases">
        <title>Draft genome of the ectomycorrhizal ascomycete Sphaerosporella brunnea.</title>
        <authorList>
            <consortium name="DOE Joint Genome Institute"/>
            <person name="Benucci G.M."/>
            <person name="Marozzi G."/>
            <person name="Antonielli L."/>
            <person name="Sanchez S."/>
            <person name="Marco P."/>
            <person name="Wang X."/>
            <person name="Falini L.B."/>
            <person name="Barry K."/>
            <person name="Haridas S."/>
            <person name="Lipzen A."/>
            <person name="Labutti K."/>
            <person name="Grigoriev I.V."/>
            <person name="Murat C."/>
            <person name="Martin F."/>
            <person name="Albertini E."/>
            <person name="Donnini D."/>
            <person name="Bonito G."/>
        </authorList>
    </citation>
    <scope>NUCLEOTIDE SEQUENCE [LARGE SCALE GENOMIC DNA]</scope>
    <source>
        <strain evidence="2 3">Sb_GMNB300</strain>
    </source>
</reference>
<dbReference type="Proteomes" id="UP000326924">
    <property type="component" value="Unassembled WGS sequence"/>
</dbReference>
<accession>A0A5J5EMF1</accession>
<dbReference type="Pfam" id="PF00646">
    <property type="entry name" value="F-box"/>
    <property type="match status" value="1"/>
</dbReference>
<dbReference type="SUPFAM" id="SSF81383">
    <property type="entry name" value="F-box domain"/>
    <property type="match status" value="1"/>
</dbReference>
<dbReference type="OrthoDB" id="5313288at2759"/>
<comment type="caution">
    <text evidence="2">The sequence shown here is derived from an EMBL/GenBank/DDBJ whole genome shotgun (WGS) entry which is preliminary data.</text>
</comment>
<evidence type="ECO:0000313" key="2">
    <source>
        <dbReference type="EMBL" id="KAA8896457.1"/>
    </source>
</evidence>
<organism evidence="2 3">
    <name type="scientific">Sphaerosporella brunnea</name>
    <dbReference type="NCBI Taxonomy" id="1250544"/>
    <lineage>
        <taxon>Eukaryota</taxon>
        <taxon>Fungi</taxon>
        <taxon>Dikarya</taxon>
        <taxon>Ascomycota</taxon>
        <taxon>Pezizomycotina</taxon>
        <taxon>Pezizomycetes</taxon>
        <taxon>Pezizales</taxon>
        <taxon>Pyronemataceae</taxon>
        <taxon>Sphaerosporella</taxon>
    </lineage>
</organism>
<evidence type="ECO:0000313" key="3">
    <source>
        <dbReference type="Proteomes" id="UP000326924"/>
    </source>
</evidence>
<dbReference type="EMBL" id="VXIS01000212">
    <property type="protein sequence ID" value="KAA8896457.1"/>
    <property type="molecule type" value="Genomic_DNA"/>
</dbReference>